<evidence type="ECO:0000313" key="2">
    <source>
        <dbReference type="EMBL" id="PPQ85336.1"/>
    </source>
</evidence>
<feature type="region of interest" description="Disordered" evidence="1">
    <location>
        <begin position="226"/>
        <end position="246"/>
    </location>
</feature>
<dbReference type="AlphaFoldDB" id="A0A409X3L7"/>
<proteinExistence type="predicted"/>
<gene>
    <name evidence="2" type="ORF">CVT25_000725</name>
</gene>
<comment type="caution">
    <text evidence="2">The sequence shown here is derived from an EMBL/GenBank/DDBJ whole genome shotgun (WGS) entry which is preliminary data.</text>
</comment>
<evidence type="ECO:0000313" key="3">
    <source>
        <dbReference type="Proteomes" id="UP000283269"/>
    </source>
</evidence>
<protein>
    <submittedName>
        <fullName evidence="2">Uncharacterized protein</fullName>
    </submittedName>
</protein>
<dbReference type="InParanoid" id="A0A409X3L7"/>
<organism evidence="2 3">
    <name type="scientific">Psilocybe cyanescens</name>
    <dbReference type="NCBI Taxonomy" id="93625"/>
    <lineage>
        <taxon>Eukaryota</taxon>
        <taxon>Fungi</taxon>
        <taxon>Dikarya</taxon>
        <taxon>Basidiomycota</taxon>
        <taxon>Agaricomycotina</taxon>
        <taxon>Agaricomycetes</taxon>
        <taxon>Agaricomycetidae</taxon>
        <taxon>Agaricales</taxon>
        <taxon>Agaricineae</taxon>
        <taxon>Strophariaceae</taxon>
        <taxon>Psilocybe</taxon>
    </lineage>
</organism>
<reference evidence="2 3" key="1">
    <citation type="journal article" date="2018" name="Evol. Lett.">
        <title>Horizontal gene cluster transfer increased hallucinogenic mushroom diversity.</title>
        <authorList>
            <person name="Reynolds H.T."/>
            <person name="Vijayakumar V."/>
            <person name="Gluck-Thaler E."/>
            <person name="Korotkin H.B."/>
            <person name="Matheny P.B."/>
            <person name="Slot J.C."/>
        </authorList>
    </citation>
    <scope>NUCLEOTIDE SEQUENCE [LARGE SCALE GENOMIC DNA]</scope>
    <source>
        <strain evidence="2 3">2631</strain>
    </source>
</reference>
<keyword evidence="3" id="KW-1185">Reference proteome</keyword>
<feature type="region of interest" description="Disordered" evidence="1">
    <location>
        <begin position="1"/>
        <end position="40"/>
    </location>
</feature>
<dbReference type="Proteomes" id="UP000283269">
    <property type="component" value="Unassembled WGS sequence"/>
</dbReference>
<dbReference type="EMBL" id="NHYD01002728">
    <property type="protein sequence ID" value="PPQ85336.1"/>
    <property type="molecule type" value="Genomic_DNA"/>
</dbReference>
<name>A0A409X3L7_PSICY</name>
<evidence type="ECO:0000256" key="1">
    <source>
        <dbReference type="SAM" id="MobiDB-lite"/>
    </source>
</evidence>
<accession>A0A409X3L7</accession>
<feature type="compositionally biased region" description="Basic and acidic residues" evidence="1">
    <location>
        <begin position="13"/>
        <end position="38"/>
    </location>
</feature>
<sequence length="268" mass="29821">MPAPGHVNAGDEGGDRRQEEERRKKEKASKEKEVEKDKKAMRHLTGSLEVGALNVDVNPGGPSPVASKFLGAGPHSNSNSNNVQMLGAKKDNGIIYARWIERVVGWTGSVPYHHLLSQYQPEQRQRKHQFPQHGHRQQTPRRIHILHDAQTQLGALLQLELKAAVDDVDDVDKIGYAALERAVEDVQWSVDGAHDDAEEDDAEDEAKYWKRQKERDSASIKRFLCPIPTTEEPTSDRHGTPDDWDDVIAECEGGSAEGDVGSEVMAGW</sequence>